<dbReference type="Gene3D" id="3.40.50.200">
    <property type="entry name" value="Peptidase S8/S53 domain"/>
    <property type="match status" value="1"/>
</dbReference>
<protein>
    <recommendedName>
        <fullName evidence="7">Peptidase S8/S53 domain-containing protein</fullName>
    </recommendedName>
</protein>
<keyword evidence="9" id="KW-1185">Reference proteome</keyword>
<dbReference type="PROSITE" id="PS51892">
    <property type="entry name" value="SUBTILASE"/>
    <property type="match status" value="1"/>
</dbReference>
<evidence type="ECO:0000256" key="6">
    <source>
        <dbReference type="SAM" id="SignalP"/>
    </source>
</evidence>
<feature type="chain" id="PRO_5032648144" description="Peptidase S8/S53 domain-containing protein" evidence="6">
    <location>
        <begin position="21"/>
        <end position="473"/>
    </location>
</feature>
<comment type="caution">
    <text evidence="8">The sequence shown here is derived from an EMBL/GenBank/DDBJ whole genome shotgun (WGS) entry which is preliminary data.</text>
</comment>
<evidence type="ECO:0000259" key="7">
    <source>
        <dbReference type="Pfam" id="PF00082"/>
    </source>
</evidence>
<keyword evidence="2 5" id="KW-0645">Protease</keyword>
<dbReference type="CDD" id="cd07473">
    <property type="entry name" value="Peptidases_S8_Subtilisin_like"/>
    <property type="match status" value="1"/>
</dbReference>
<dbReference type="SUPFAM" id="SSF52743">
    <property type="entry name" value="Subtilisin-like"/>
    <property type="match status" value="1"/>
</dbReference>
<keyword evidence="4 5" id="KW-0720">Serine protease</keyword>
<dbReference type="InterPro" id="IPR036852">
    <property type="entry name" value="Peptidase_S8/S53_dom_sf"/>
</dbReference>
<feature type="active site" description="Charge relay system" evidence="5">
    <location>
        <position position="409"/>
    </location>
</feature>
<dbReference type="InterPro" id="IPR015500">
    <property type="entry name" value="Peptidase_S8_subtilisin-rel"/>
</dbReference>
<dbReference type="InterPro" id="IPR023828">
    <property type="entry name" value="Peptidase_S8_Ser-AS"/>
</dbReference>
<dbReference type="GO" id="GO:0006508">
    <property type="term" value="P:proteolysis"/>
    <property type="evidence" value="ECO:0007669"/>
    <property type="project" value="UniProtKB-KW"/>
</dbReference>
<accession>A0A835XJI2</accession>
<dbReference type="InterPro" id="IPR022398">
    <property type="entry name" value="Peptidase_S8_His-AS"/>
</dbReference>
<feature type="domain" description="Peptidase S8/S53" evidence="7">
    <location>
        <begin position="171"/>
        <end position="443"/>
    </location>
</feature>
<comment type="similarity">
    <text evidence="1 5">Belongs to the peptidase S8 family.</text>
</comment>
<dbReference type="InterPro" id="IPR034204">
    <property type="entry name" value="PfSUB1-like_cat_dom"/>
</dbReference>
<dbReference type="PANTHER" id="PTHR43399:SF4">
    <property type="entry name" value="CELL WALL-ASSOCIATED PROTEASE"/>
    <property type="match status" value="1"/>
</dbReference>
<dbReference type="PROSITE" id="PS00137">
    <property type="entry name" value="SUBTILASE_HIS"/>
    <property type="match status" value="1"/>
</dbReference>
<reference evidence="8" key="1">
    <citation type="journal article" date="2020" name="bioRxiv">
        <title>Comparative genomics of Chlamydomonas.</title>
        <authorList>
            <person name="Craig R.J."/>
            <person name="Hasan A.R."/>
            <person name="Ness R.W."/>
            <person name="Keightley P.D."/>
        </authorList>
    </citation>
    <scope>NUCLEOTIDE SEQUENCE</scope>
    <source>
        <strain evidence="8">CCAP 11/70</strain>
    </source>
</reference>
<evidence type="ECO:0000313" key="9">
    <source>
        <dbReference type="Proteomes" id="UP000612055"/>
    </source>
</evidence>
<evidence type="ECO:0000256" key="5">
    <source>
        <dbReference type="PROSITE-ProRule" id="PRU01240"/>
    </source>
</evidence>
<proteinExistence type="inferred from homology"/>
<feature type="active site" description="Charge relay system" evidence="5">
    <location>
        <position position="239"/>
    </location>
</feature>
<evidence type="ECO:0000313" key="8">
    <source>
        <dbReference type="EMBL" id="KAG2484966.1"/>
    </source>
</evidence>
<evidence type="ECO:0000256" key="2">
    <source>
        <dbReference type="ARBA" id="ARBA00022670"/>
    </source>
</evidence>
<name>A0A835XJI2_9CHLO</name>
<dbReference type="InterPro" id="IPR000209">
    <property type="entry name" value="Peptidase_S8/S53_dom"/>
</dbReference>
<dbReference type="OrthoDB" id="568440at2759"/>
<evidence type="ECO:0000256" key="4">
    <source>
        <dbReference type="ARBA" id="ARBA00022825"/>
    </source>
</evidence>
<dbReference type="PROSITE" id="PS00138">
    <property type="entry name" value="SUBTILASE_SER"/>
    <property type="match status" value="1"/>
</dbReference>
<feature type="signal peptide" evidence="6">
    <location>
        <begin position="1"/>
        <end position="20"/>
    </location>
</feature>
<dbReference type="PANTHER" id="PTHR43399">
    <property type="entry name" value="SUBTILISIN-RELATED"/>
    <property type="match status" value="1"/>
</dbReference>
<dbReference type="EMBL" id="JAEHOE010000138">
    <property type="protein sequence ID" value="KAG2484966.1"/>
    <property type="molecule type" value="Genomic_DNA"/>
</dbReference>
<dbReference type="Pfam" id="PF00082">
    <property type="entry name" value="Peptidase_S8"/>
    <property type="match status" value="1"/>
</dbReference>
<keyword evidence="3 5" id="KW-0378">Hydrolase</keyword>
<dbReference type="InterPro" id="IPR051048">
    <property type="entry name" value="Peptidase_S8/S53_subtilisin"/>
</dbReference>
<dbReference type="Proteomes" id="UP000612055">
    <property type="component" value="Unassembled WGS sequence"/>
</dbReference>
<keyword evidence="6" id="KW-0732">Signal</keyword>
<evidence type="ECO:0000256" key="3">
    <source>
        <dbReference type="ARBA" id="ARBA00022801"/>
    </source>
</evidence>
<gene>
    <name evidence="8" type="ORF">HYH03_016263</name>
</gene>
<organism evidence="8 9">
    <name type="scientific">Edaphochlamys debaryana</name>
    <dbReference type="NCBI Taxonomy" id="47281"/>
    <lineage>
        <taxon>Eukaryota</taxon>
        <taxon>Viridiplantae</taxon>
        <taxon>Chlorophyta</taxon>
        <taxon>core chlorophytes</taxon>
        <taxon>Chlorophyceae</taxon>
        <taxon>CS clade</taxon>
        <taxon>Chlamydomonadales</taxon>
        <taxon>Chlamydomonadales incertae sedis</taxon>
        <taxon>Edaphochlamys</taxon>
    </lineage>
</organism>
<dbReference type="GO" id="GO:0004252">
    <property type="term" value="F:serine-type endopeptidase activity"/>
    <property type="evidence" value="ECO:0007669"/>
    <property type="project" value="UniProtKB-UniRule"/>
</dbReference>
<feature type="active site" description="Charge relay system" evidence="5">
    <location>
        <position position="179"/>
    </location>
</feature>
<dbReference type="PRINTS" id="PR00723">
    <property type="entry name" value="SUBTILISIN"/>
</dbReference>
<sequence>MISGLLTAAVFVSLFGVGSATRALHGFQDGNNAMPAGGRADPPRVPKELLVQFRAGVPDDRKSAALGRARVDRVQDVHRGEDGAELILVRGSAADFDEARGKQDLESDGAVEFAEYNWVYTKQLVSDDPYFTGGQLWGMQGAGTSPPGNPYGCNAAAAWAQEYTGNGTSTSTVYIGVVDEGIQTTHPDLAANIWTNPFDPVDGIDNDGNGYVDDTNGWDFVSNDRTVYDGGNGGRADQHGTHVSGTIGGKGGNGVGVAGVTWNVQIISGKFLGRNGGTTADAVKAIDYFTDLKTRHGLDIVATSNSWGGGGFSQALSDAITRANASNILFIAAAGNGGADGVGDNNDATAFYPASYAQTNIISVAAITNTGAKSSFSNYGKVRVDLGAPGSGIWSTVPFNKYISYSGTSMATPHVAGAAALKAAHSSLTCRGAALRTAILSTVAPTPSLATTGPTPVSTGGRLDVLALMNYKC</sequence>
<evidence type="ECO:0000256" key="1">
    <source>
        <dbReference type="ARBA" id="ARBA00011073"/>
    </source>
</evidence>
<dbReference type="AlphaFoldDB" id="A0A835XJI2"/>